<evidence type="ECO:0000259" key="3">
    <source>
        <dbReference type="Pfam" id="PF22725"/>
    </source>
</evidence>
<gene>
    <name evidence="4" type="ORF">METZ01_LOCUS324750</name>
</gene>
<keyword evidence="1" id="KW-0560">Oxidoreductase</keyword>
<name>A0A382PF94_9ZZZZ</name>
<dbReference type="InterPro" id="IPR050463">
    <property type="entry name" value="Gfo/Idh/MocA_oxidrdct_glycsds"/>
</dbReference>
<evidence type="ECO:0000259" key="2">
    <source>
        <dbReference type="Pfam" id="PF01408"/>
    </source>
</evidence>
<dbReference type="InterPro" id="IPR036291">
    <property type="entry name" value="NAD(P)-bd_dom_sf"/>
</dbReference>
<dbReference type="PANTHER" id="PTHR43818:SF11">
    <property type="entry name" value="BCDNA.GH03377"/>
    <property type="match status" value="1"/>
</dbReference>
<proteinExistence type="predicted"/>
<dbReference type="GO" id="GO:0000166">
    <property type="term" value="F:nucleotide binding"/>
    <property type="evidence" value="ECO:0007669"/>
    <property type="project" value="InterPro"/>
</dbReference>
<reference evidence="4" key="1">
    <citation type="submission" date="2018-05" db="EMBL/GenBank/DDBJ databases">
        <authorList>
            <person name="Lanie J.A."/>
            <person name="Ng W.-L."/>
            <person name="Kazmierczak K.M."/>
            <person name="Andrzejewski T.M."/>
            <person name="Davidsen T.M."/>
            <person name="Wayne K.J."/>
            <person name="Tettelin H."/>
            <person name="Glass J.I."/>
            <person name="Rusch D."/>
            <person name="Podicherti R."/>
            <person name="Tsui H.-C.T."/>
            <person name="Winkler M.E."/>
        </authorList>
    </citation>
    <scope>NUCLEOTIDE SEQUENCE</scope>
</reference>
<feature type="domain" description="GFO/IDH/MocA-like oxidoreductase" evidence="3">
    <location>
        <begin position="129"/>
        <end position="261"/>
    </location>
</feature>
<protein>
    <submittedName>
        <fullName evidence="4">Uncharacterized protein</fullName>
    </submittedName>
</protein>
<dbReference type="Gene3D" id="3.40.50.720">
    <property type="entry name" value="NAD(P)-binding Rossmann-like Domain"/>
    <property type="match status" value="1"/>
</dbReference>
<organism evidence="4">
    <name type="scientific">marine metagenome</name>
    <dbReference type="NCBI Taxonomy" id="408172"/>
    <lineage>
        <taxon>unclassified sequences</taxon>
        <taxon>metagenomes</taxon>
        <taxon>ecological metagenomes</taxon>
    </lineage>
</organism>
<accession>A0A382PF94</accession>
<dbReference type="InterPro" id="IPR000683">
    <property type="entry name" value="Gfo/Idh/MocA-like_OxRdtase_N"/>
</dbReference>
<dbReference type="SUPFAM" id="SSF55347">
    <property type="entry name" value="Glyceraldehyde-3-phosphate dehydrogenase-like, C-terminal domain"/>
    <property type="match status" value="1"/>
</dbReference>
<dbReference type="SUPFAM" id="SSF51735">
    <property type="entry name" value="NAD(P)-binding Rossmann-fold domains"/>
    <property type="match status" value="1"/>
</dbReference>
<dbReference type="Pfam" id="PF22725">
    <property type="entry name" value="GFO_IDH_MocA_C3"/>
    <property type="match status" value="1"/>
</dbReference>
<dbReference type="AlphaFoldDB" id="A0A382PF94"/>
<dbReference type="EMBL" id="UINC01106905">
    <property type="protein sequence ID" value="SVC71896.1"/>
    <property type="molecule type" value="Genomic_DNA"/>
</dbReference>
<dbReference type="Gene3D" id="3.30.360.10">
    <property type="entry name" value="Dihydrodipicolinate Reductase, domain 2"/>
    <property type="match status" value="1"/>
</dbReference>
<sequence>MRNVGLIGCGNIAETYFRSQDYFNNINFVACADINIDAAKKCAEENNIKALSVEEILNDGEIDIILNLTIPQAHYDVSKKVLESGKHVYSEKPMSIKFRQAQELLDLANKNNLYIGNAPDTFLGGGGQLARQKIDEGEIGKVLTGNFIFAFPGVQTFHPNPESWFHEGGGPLIDMGPYFFTTLVNLLGPAKNVRARGKKFADQREYQVGSKKGQMFNIEILTSVMFDVEFYNDAIVQGFISFDVENHGRNHMELYGTDGSVIVPDPNMFGGPVLISKELGSEWKEYSVENKFLGKTNIINPSVRSNEAPRQSNYRGAG</sequence>
<dbReference type="GO" id="GO:0016491">
    <property type="term" value="F:oxidoreductase activity"/>
    <property type="evidence" value="ECO:0007669"/>
    <property type="project" value="UniProtKB-KW"/>
</dbReference>
<dbReference type="InterPro" id="IPR055170">
    <property type="entry name" value="GFO_IDH_MocA-like_dom"/>
</dbReference>
<feature type="non-terminal residue" evidence="4">
    <location>
        <position position="318"/>
    </location>
</feature>
<feature type="domain" description="Gfo/Idh/MocA-like oxidoreductase N-terminal" evidence="2">
    <location>
        <begin position="3"/>
        <end position="113"/>
    </location>
</feature>
<dbReference type="Pfam" id="PF01408">
    <property type="entry name" value="GFO_IDH_MocA"/>
    <property type="match status" value="1"/>
</dbReference>
<evidence type="ECO:0000256" key="1">
    <source>
        <dbReference type="ARBA" id="ARBA00023002"/>
    </source>
</evidence>
<dbReference type="PANTHER" id="PTHR43818">
    <property type="entry name" value="BCDNA.GH03377"/>
    <property type="match status" value="1"/>
</dbReference>
<evidence type="ECO:0000313" key="4">
    <source>
        <dbReference type="EMBL" id="SVC71896.1"/>
    </source>
</evidence>